<dbReference type="Proteomes" id="UP000006591">
    <property type="component" value="Chromosome 7"/>
</dbReference>
<reference evidence="1" key="1">
    <citation type="submission" date="2015-04" db="UniProtKB">
        <authorList>
            <consortium name="EnsemblPlants"/>
        </authorList>
    </citation>
    <scope>IDENTIFICATION</scope>
    <source>
        <strain evidence="1">SL10</strain>
    </source>
</reference>
<evidence type="ECO:0000313" key="2">
    <source>
        <dbReference type="Proteomes" id="UP000006591"/>
    </source>
</evidence>
<dbReference type="HOGENOM" id="CLU_143797_0_0_1"/>
<name>A0A0E0HYK1_ORYNI</name>
<dbReference type="Gramene" id="ONIVA07G07080.1">
    <property type="protein sequence ID" value="ONIVA07G07080.1"/>
    <property type="gene ID" value="ONIVA07G07080"/>
</dbReference>
<dbReference type="AlphaFoldDB" id="A0A0E0HYK1"/>
<protein>
    <submittedName>
        <fullName evidence="1">Uncharacterized protein</fullName>
    </submittedName>
</protein>
<evidence type="ECO:0000313" key="1">
    <source>
        <dbReference type="EnsemblPlants" id="ONIVA07G07080.1"/>
    </source>
</evidence>
<reference evidence="1" key="2">
    <citation type="submission" date="2018-04" db="EMBL/GenBank/DDBJ databases">
        <title>OnivRS2 (Oryza nivara Reference Sequence Version 2).</title>
        <authorList>
            <person name="Zhang J."/>
            <person name="Kudrna D."/>
            <person name="Lee S."/>
            <person name="Talag J."/>
            <person name="Rajasekar S."/>
            <person name="Welchert J."/>
            <person name="Hsing Y.-I."/>
            <person name="Wing R.A."/>
        </authorList>
    </citation>
    <scope>NUCLEOTIDE SEQUENCE [LARGE SCALE GENOMIC DNA]</scope>
    <source>
        <strain evidence="1">SL10</strain>
    </source>
</reference>
<dbReference type="EnsemblPlants" id="ONIVA07G07080.1">
    <property type="protein sequence ID" value="ONIVA07G07080.1"/>
    <property type="gene ID" value="ONIVA07G07080"/>
</dbReference>
<sequence>MALINRKVVLMDRLVRGIKWIIFFDLPMDGWPLFSNPNATSMNSSESMDAKLPKLTYNTDPVACVSSHSMQLWSWRVAPSVHGGEPVEWASGEHGGYAVVTKLAVDPLELHGFQLFECVDHHTIGVPHRFGDPSKHFENQFIIGAEKVPYSQWW</sequence>
<keyword evidence="2" id="KW-1185">Reference proteome</keyword>
<organism evidence="1">
    <name type="scientific">Oryza nivara</name>
    <name type="common">Indian wild rice</name>
    <name type="synonym">Oryza sativa f. spontanea</name>
    <dbReference type="NCBI Taxonomy" id="4536"/>
    <lineage>
        <taxon>Eukaryota</taxon>
        <taxon>Viridiplantae</taxon>
        <taxon>Streptophyta</taxon>
        <taxon>Embryophyta</taxon>
        <taxon>Tracheophyta</taxon>
        <taxon>Spermatophyta</taxon>
        <taxon>Magnoliopsida</taxon>
        <taxon>Liliopsida</taxon>
        <taxon>Poales</taxon>
        <taxon>Poaceae</taxon>
        <taxon>BOP clade</taxon>
        <taxon>Oryzoideae</taxon>
        <taxon>Oryzeae</taxon>
        <taxon>Oryzinae</taxon>
        <taxon>Oryza</taxon>
    </lineage>
</organism>
<accession>A0A0E0HYK1</accession>
<proteinExistence type="predicted"/>